<keyword evidence="15" id="KW-0527">Neuropeptide</keyword>
<evidence type="ECO:0000256" key="3">
    <source>
        <dbReference type="ARBA" id="ARBA00022475"/>
    </source>
</evidence>
<evidence type="ECO:0000256" key="2">
    <source>
        <dbReference type="ARBA" id="ARBA00005314"/>
    </source>
</evidence>
<dbReference type="PRINTS" id="PR00249">
    <property type="entry name" value="GPCRSECRETIN"/>
</dbReference>
<evidence type="ECO:0000256" key="10">
    <source>
        <dbReference type="ARBA" id="ARBA00023224"/>
    </source>
</evidence>
<feature type="compositionally biased region" description="Polar residues" evidence="11">
    <location>
        <begin position="580"/>
        <end position="591"/>
    </location>
</feature>
<feature type="domain" description="G-protein coupled receptors family 2 profile 2" evidence="14">
    <location>
        <begin position="246"/>
        <end position="518"/>
    </location>
</feature>
<evidence type="ECO:0000259" key="13">
    <source>
        <dbReference type="PROSITE" id="PS50227"/>
    </source>
</evidence>
<keyword evidence="4 12" id="KW-0812">Transmembrane</keyword>
<sequence length="591" mass="65991">MPVRRVSSDGNRDPLVAHRASLLAVPGLHPTSGVGSDVGSCRQLDLSLTSPADTTAAAMSDDISPECVSPAVLLVPPPYPEASDEVSSTSKSDQGIQITVVEDTTEDDKQPQSQPQPQSLHHRPVANKRSLELCAARYHEYSAPLGVLYCNWTWDQVLCWPPTRAGTTATQRCPRDKGIDPTKFATKKCSAEGRWEGKHPGEEATSPQGWTNYTPCYTPEMLELFRKLYVGSEKAAMKKLEIAERTRTLEIVGFSISLAALLISLAIFCHFRSLRNNRTRIHKNLFVAMVIQVVIRLTLYIDQALVKGNSLTGQRVSSSSSSSGGFRQGIDNTPVLCEASYVLLEYARTAMFMWMFIEGLYLHNMVTVTVFQEKSYYAAYTMVGWGVPVLMTAAWAMTTASTLGSTRCWWGYNLNKFFWILEGPRLIFILMNFLFLLNIIRVLVVKLRQSHTSEIEQVRKAVRAAVVLLPLLGITNLVNMTEAPLTRAVWEFGLWSYTTHFLTSFQGLFIAILYCFLNGEVRMAVRKSVSTYLSLRPQHFTPQRRNSAFVSANMTEQVVSTPPPRPATSAPRSWFRSCCSHPSQPTPETRV</sequence>
<evidence type="ECO:0000256" key="9">
    <source>
        <dbReference type="ARBA" id="ARBA00023180"/>
    </source>
</evidence>
<dbReference type="GO" id="GO:0005886">
    <property type="term" value="C:plasma membrane"/>
    <property type="evidence" value="ECO:0007669"/>
    <property type="project" value="UniProtKB-SubCell"/>
</dbReference>
<feature type="transmembrane region" description="Helical" evidence="12">
    <location>
        <begin position="283"/>
        <end position="301"/>
    </location>
</feature>
<evidence type="ECO:0000313" key="15">
    <source>
        <dbReference type="EMBL" id="BAO01102.1"/>
    </source>
</evidence>
<feature type="domain" description="G-protein coupled receptors family 2 profile 1" evidence="13">
    <location>
        <begin position="133"/>
        <end position="220"/>
    </location>
</feature>
<accession>U3U904</accession>
<gene>
    <name evidence="15" type="primary">nngr-b2</name>
</gene>
<dbReference type="InterPro" id="IPR017983">
    <property type="entry name" value="GPCR_2_secretin-like_CS"/>
</dbReference>
<feature type="region of interest" description="Disordered" evidence="11">
    <location>
        <begin position="555"/>
        <end position="591"/>
    </location>
</feature>
<comment type="subcellular location">
    <subcellularLocation>
        <location evidence="1">Cell membrane</location>
        <topology evidence="1">Multi-pass membrane protein</topology>
    </subcellularLocation>
</comment>
<dbReference type="SMART" id="SM00008">
    <property type="entry name" value="HormR"/>
    <property type="match status" value="1"/>
</dbReference>
<dbReference type="Pfam" id="PF00002">
    <property type="entry name" value="7tm_2"/>
    <property type="match status" value="1"/>
</dbReference>
<dbReference type="OrthoDB" id="5967113at2759"/>
<keyword evidence="10" id="KW-0807">Transducer</keyword>
<dbReference type="InterPro" id="IPR000832">
    <property type="entry name" value="GPCR_2_secretin-like"/>
</dbReference>
<keyword evidence="3" id="KW-1003">Cell membrane</keyword>
<feature type="transmembrane region" description="Helical" evidence="12">
    <location>
        <begin position="461"/>
        <end position="478"/>
    </location>
</feature>
<evidence type="ECO:0000259" key="14">
    <source>
        <dbReference type="PROSITE" id="PS50261"/>
    </source>
</evidence>
<dbReference type="AlphaFoldDB" id="U3U904"/>
<feature type="transmembrane region" description="Helical" evidence="12">
    <location>
        <begin position="378"/>
        <end position="397"/>
    </location>
</feature>
<feature type="transmembrane region" description="Helical" evidence="12">
    <location>
        <begin position="498"/>
        <end position="517"/>
    </location>
</feature>
<keyword evidence="9" id="KW-0325">Glycoprotein</keyword>
<evidence type="ECO:0000256" key="5">
    <source>
        <dbReference type="ARBA" id="ARBA00022989"/>
    </source>
</evidence>
<evidence type="ECO:0000256" key="4">
    <source>
        <dbReference type="ARBA" id="ARBA00022692"/>
    </source>
</evidence>
<evidence type="ECO:0000256" key="11">
    <source>
        <dbReference type="SAM" id="MobiDB-lite"/>
    </source>
</evidence>
<name>U3U904_NILLU</name>
<dbReference type="PROSITE" id="PS00649">
    <property type="entry name" value="G_PROTEIN_RECEP_F2_1"/>
    <property type="match status" value="1"/>
</dbReference>
<proteinExistence type="evidence at transcript level"/>
<dbReference type="SUPFAM" id="SSF111418">
    <property type="entry name" value="Hormone receptor domain"/>
    <property type="match status" value="1"/>
</dbReference>
<keyword evidence="7 12" id="KW-0472">Membrane</keyword>
<dbReference type="InterPro" id="IPR001879">
    <property type="entry name" value="GPCR_2_extracellular_dom"/>
</dbReference>
<dbReference type="GO" id="GO:0007166">
    <property type="term" value="P:cell surface receptor signaling pathway"/>
    <property type="evidence" value="ECO:0007669"/>
    <property type="project" value="InterPro"/>
</dbReference>
<keyword evidence="8" id="KW-0675">Receptor</keyword>
<protein>
    <submittedName>
        <fullName evidence="15">Neuropeptide GPCR B2</fullName>
    </submittedName>
</protein>
<evidence type="ECO:0000256" key="12">
    <source>
        <dbReference type="SAM" id="Phobius"/>
    </source>
</evidence>
<dbReference type="InterPro" id="IPR050332">
    <property type="entry name" value="GPCR_2"/>
</dbReference>
<dbReference type="PROSITE" id="PS50261">
    <property type="entry name" value="G_PROTEIN_RECEP_F2_4"/>
    <property type="match status" value="1"/>
</dbReference>
<organism evidence="15">
    <name type="scientific">Nilaparvata lugens</name>
    <name type="common">Brown planthopper</name>
    <dbReference type="NCBI Taxonomy" id="108931"/>
    <lineage>
        <taxon>Eukaryota</taxon>
        <taxon>Metazoa</taxon>
        <taxon>Ecdysozoa</taxon>
        <taxon>Arthropoda</taxon>
        <taxon>Hexapoda</taxon>
        <taxon>Insecta</taxon>
        <taxon>Pterygota</taxon>
        <taxon>Neoptera</taxon>
        <taxon>Paraneoptera</taxon>
        <taxon>Hemiptera</taxon>
        <taxon>Auchenorrhyncha</taxon>
        <taxon>Fulgoroidea</taxon>
        <taxon>Delphacidae</taxon>
        <taxon>Delphacinae</taxon>
        <taxon>Nilaparvata</taxon>
    </lineage>
</organism>
<evidence type="ECO:0000256" key="7">
    <source>
        <dbReference type="ARBA" id="ARBA00023136"/>
    </source>
</evidence>
<dbReference type="Gene3D" id="1.20.1070.10">
    <property type="entry name" value="Rhodopsin 7-helix transmembrane proteins"/>
    <property type="match status" value="1"/>
</dbReference>
<dbReference type="PANTHER" id="PTHR45620">
    <property type="entry name" value="PDF RECEPTOR-LIKE PROTEIN-RELATED"/>
    <property type="match status" value="1"/>
</dbReference>
<dbReference type="InterPro" id="IPR036445">
    <property type="entry name" value="GPCR_2_extracell_dom_sf"/>
</dbReference>
<keyword evidence="6" id="KW-0297">G-protein coupled receptor</keyword>
<dbReference type="PANTHER" id="PTHR45620:SF17">
    <property type="entry name" value="PDF RECEPTOR"/>
    <property type="match status" value="1"/>
</dbReference>
<dbReference type="PROSITE" id="PS00650">
    <property type="entry name" value="G_PROTEIN_RECEP_F2_2"/>
    <property type="match status" value="1"/>
</dbReference>
<evidence type="ECO:0000256" key="8">
    <source>
        <dbReference type="ARBA" id="ARBA00023170"/>
    </source>
</evidence>
<comment type="similarity">
    <text evidence="2">Belongs to the G-protein coupled receptor 2 family.</text>
</comment>
<dbReference type="PROSITE" id="PS50227">
    <property type="entry name" value="G_PROTEIN_RECEP_F2_3"/>
    <property type="match status" value="1"/>
</dbReference>
<evidence type="ECO:0000256" key="1">
    <source>
        <dbReference type="ARBA" id="ARBA00004651"/>
    </source>
</evidence>
<dbReference type="GO" id="GO:0007218">
    <property type="term" value="P:neuropeptide signaling pathway"/>
    <property type="evidence" value="ECO:0007669"/>
    <property type="project" value="UniProtKB-KW"/>
</dbReference>
<dbReference type="EMBL" id="AB817335">
    <property type="protein sequence ID" value="BAO01102.1"/>
    <property type="molecule type" value="mRNA"/>
</dbReference>
<dbReference type="InterPro" id="IPR017981">
    <property type="entry name" value="GPCR_2-like_7TM"/>
</dbReference>
<dbReference type="GO" id="GO:0007188">
    <property type="term" value="P:adenylate cyclase-modulating G protein-coupled receptor signaling pathway"/>
    <property type="evidence" value="ECO:0007669"/>
    <property type="project" value="TreeGrafter"/>
</dbReference>
<feature type="transmembrane region" description="Helical" evidence="12">
    <location>
        <begin position="417"/>
        <end position="440"/>
    </location>
</feature>
<dbReference type="Gene3D" id="4.10.1240.10">
    <property type="entry name" value="GPCR, family 2, extracellular hormone receptor domain"/>
    <property type="match status" value="1"/>
</dbReference>
<feature type="region of interest" description="Disordered" evidence="11">
    <location>
        <begin position="103"/>
        <end position="125"/>
    </location>
</feature>
<keyword evidence="5 12" id="KW-1133">Transmembrane helix</keyword>
<dbReference type="Pfam" id="PF02793">
    <property type="entry name" value="HRM"/>
    <property type="match status" value="1"/>
</dbReference>
<evidence type="ECO:0000256" key="6">
    <source>
        <dbReference type="ARBA" id="ARBA00023040"/>
    </source>
</evidence>
<reference evidence="15" key="1">
    <citation type="journal article" date="2014" name="Peptides">
        <title>Transcriptome analysis of neuropeptides and G-protein coupled receptors (GPCRs) for neuropeptides in the brown planthopper Nilaparvata lugens.</title>
        <authorList>
            <person name="Tanaka Y."/>
            <person name="Suetsugu Y."/>
            <person name="Yamamoto K."/>
            <person name="Noda H."/>
            <person name="Shinoda T."/>
        </authorList>
    </citation>
    <scope>NUCLEOTIDE SEQUENCE</scope>
</reference>
<feature type="transmembrane region" description="Helical" evidence="12">
    <location>
        <begin position="351"/>
        <end position="371"/>
    </location>
</feature>
<dbReference type="CDD" id="cd15261">
    <property type="entry name" value="7tmB1_PDFR"/>
    <property type="match status" value="1"/>
</dbReference>
<dbReference type="GO" id="GO:0008528">
    <property type="term" value="F:G protein-coupled peptide receptor activity"/>
    <property type="evidence" value="ECO:0007669"/>
    <property type="project" value="TreeGrafter"/>
</dbReference>
<feature type="transmembrane region" description="Helical" evidence="12">
    <location>
        <begin position="251"/>
        <end position="271"/>
    </location>
</feature>